<dbReference type="InterPro" id="IPR017850">
    <property type="entry name" value="Alkaline_phosphatase_core_sf"/>
</dbReference>
<dbReference type="Gene3D" id="3.40.720.10">
    <property type="entry name" value="Alkaline Phosphatase, subunit A"/>
    <property type="match status" value="1"/>
</dbReference>
<organism evidence="8 9">
    <name type="scientific">Algoriphagus kandeliae</name>
    <dbReference type="NCBI Taxonomy" id="2562278"/>
    <lineage>
        <taxon>Bacteria</taxon>
        <taxon>Pseudomonadati</taxon>
        <taxon>Bacteroidota</taxon>
        <taxon>Cytophagia</taxon>
        <taxon>Cytophagales</taxon>
        <taxon>Cyclobacteriaceae</taxon>
        <taxon>Algoriphagus</taxon>
    </lineage>
</organism>
<keyword evidence="3" id="KW-0479">Metal-binding</keyword>
<evidence type="ECO:0000256" key="2">
    <source>
        <dbReference type="ARBA" id="ARBA00008779"/>
    </source>
</evidence>
<comment type="caution">
    <text evidence="8">The sequence shown here is derived from an EMBL/GenBank/DDBJ whole genome shotgun (WGS) entry which is preliminary data.</text>
</comment>
<keyword evidence="6" id="KW-0106">Calcium</keyword>
<evidence type="ECO:0000313" key="8">
    <source>
        <dbReference type="EMBL" id="TFV94308.1"/>
    </source>
</evidence>
<comment type="similarity">
    <text evidence="2">Belongs to the sulfatase family.</text>
</comment>
<keyword evidence="9" id="KW-1185">Reference proteome</keyword>
<gene>
    <name evidence="8" type="ORF">E4S40_09750</name>
</gene>
<dbReference type="EMBL" id="SPSB01000003">
    <property type="protein sequence ID" value="TFV94308.1"/>
    <property type="molecule type" value="Genomic_DNA"/>
</dbReference>
<evidence type="ECO:0000313" key="9">
    <source>
        <dbReference type="Proteomes" id="UP000297647"/>
    </source>
</evidence>
<dbReference type="InterPro" id="IPR024607">
    <property type="entry name" value="Sulfatase_CS"/>
</dbReference>
<feature type="domain" description="Sulfatase N-terminal" evidence="7">
    <location>
        <begin position="30"/>
        <end position="384"/>
    </location>
</feature>
<evidence type="ECO:0000259" key="7">
    <source>
        <dbReference type="Pfam" id="PF00884"/>
    </source>
</evidence>
<protein>
    <submittedName>
        <fullName evidence="8">Sulfatase</fullName>
    </submittedName>
</protein>
<dbReference type="PANTHER" id="PTHR42693">
    <property type="entry name" value="ARYLSULFATASE FAMILY MEMBER"/>
    <property type="match status" value="1"/>
</dbReference>
<dbReference type="AlphaFoldDB" id="A0A4Y9QR87"/>
<sequence>MDKKSDPILFFLILIITFLSACQSKEKQSPNIIFFLVDDMGWQDTSVPFWSEKTHFNELYRTPNMERLAAKGMVFTQAYAYAVCSPSRTSLMTGMNAARHRVTNWTLRYNTSTDSKDSVLQMPSWNVNGLQAVDTIENSIYATPLPQILKNNGYYTIHAGKAHWGAGGTPGANPLNLGFDVNIAGHEAGAPASYQGENNYASSTNDITWNVPGLEKYHGKPINITDALTLEAIEALNQARGNNKPFYLYMAHYTVHVPLEPHHPYFQKYKEMGLDEREARYASMVEGMDNSLGQLMDYLEENGMADNTIILFMSDNGGLSAHARGGEPHTHNWPLKSGKGSAYEGGTRVPMIVSWPGKVQPGSKSGSPVIIEDFFPSILEIAGIQDYQPIQSIDGKSFVPNLKQELNQSLPERSLIWHYPNKWGGTGPGIGSTSTIRKGDWKLIYWYKDQKLELYNLTEDIHEENNLASQNPEIVRELAAELGDYLRSVNGQRPNFIETGNPAPWPDEIVMK</sequence>
<evidence type="ECO:0000256" key="4">
    <source>
        <dbReference type="ARBA" id="ARBA00022729"/>
    </source>
</evidence>
<dbReference type="GO" id="GO:0004065">
    <property type="term" value="F:arylsulfatase activity"/>
    <property type="evidence" value="ECO:0007669"/>
    <property type="project" value="TreeGrafter"/>
</dbReference>
<keyword evidence="5" id="KW-0378">Hydrolase</keyword>
<comment type="cofactor">
    <cofactor evidence="1">
        <name>Ca(2+)</name>
        <dbReference type="ChEBI" id="CHEBI:29108"/>
    </cofactor>
</comment>
<reference evidence="8 9" key="1">
    <citation type="submission" date="2019-03" db="EMBL/GenBank/DDBJ databases">
        <title>Algoriphagus sp. nov, a new strain isolated from root system soil of mangrove plant Kandelia.</title>
        <authorList>
            <person name="Yin Q."/>
            <person name="Wang K."/>
            <person name="Song Z."/>
        </authorList>
    </citation>
    <scope>NUCLEOTIDE SEQUENCE [LARGE SCALE GENOMIC DNA]</scope>
    <source>
        <strain evidence="8 9">XY-J91</strain>
    </source>
</reference>
<dbReference type="Gene3D" id="3.30.1120.10">
    <property type="match status" value="1"/>
</dbReference>
<dbReference type="SUPFAM" id="SSF53649">
    <property type="entry name" value="Alkaline phosphatase-like"/>
    <property type="match status" value="1"/>
</dbReference>
<accession>A0A4Y9QR87</accession>
<evidence type="ECO:0000256" key="6">
    <source>
        <dbReference type="ARBA" id="ARBA00022837"/>
    </source>
</evidence>
<dbReference type="RefSeq" id="WP_135073515.1">
    <property type="nucleotide sequence ID" value="NZ_SPSB01000003.1"/>
</dbReference>
<dbReference type="Proteomes" id="UP000297647">
    <property type="component" value="Unassembled WGS sequence"/>
</dbReference>
<evidence type="ECO:0000256" key="1">
    <source>
        <dbReference type="ARBA" id="ARBA00001913"/>
    </source>
</evidence>
<dbReference type="InterPro" id="IPR000917">
    <property type="entry name" value="Sulfatase_N"/>
</dbReference>
<dbReference type="GO" id="GO:0046872">
    <property type="term" value="F:metal ion binding"/>
    <property type="evidence" value="ECO:0007669"/>
    <property type="project" value="UniProtKB-KW"/>
</dbReference>
<evidence type="ECO:0000256" key="3">
    <source>
        <dbReference type="ARBA" id="ARBA00022723"/>
    </source>
</evidence>
<dbReference type="CDD" id="cd16144">
    <property type="entry name" value="ARS_like"/>
    <property type="match status" value="1"/>
</dbReference>
<name>A0A4Y9QR87_9BACT</name>
<dbReference type="PROSITE" id="PS51257">
    <property type="entry name" value="PROKAR_LIPOPROTEIN"/>
    <property type="match status" value="1"/>
</dbReference>
<dbReference type="OrthoDB" id="9764377at2"/>
<dbReference type="InterPro" id="IPR050738">
    <property type="entry name" value="Sulfatase"/>
</dbReference>
<dbReference type="Pfam" id="PF00884">
    <property type="entry name" value="Sulfatase"/>
    <property type="match status" value="1"/>
</dbReference>
<keyword evidence="4" id="KW-0732">Signal</keyword>
<evidence type="ECO:0000256" key="5">
    <source>
        <dbReference type="ARBA" id="ARBA00022801"/>
    </source>
</evidence>
<proteinExistence type="inferred from homology"/>
<dbReference type="PROSITE" id="PS00523">
    <property type="entry name" value="SULFATASE_1"/>
    <property type="match status" value="1"/>
</dbReference>
<dbReference type="PANTHER" id="PTHR42693:SF42">
    <property type="entry name" value="ARYLSULFATASE G"/>
    <property type="match status" value="1"/>
</dbReference>